<sequence length="329" mass="38643">MRNFIPHPMQSIEWENALNKLGMETVRIYEKSTGSSAISYLIHFREIPFTNLKIGYLSRSLWPGEESLNNIYTEAKKRECIFIKIEPEEITGSESLKTVPKNYLVPGKKFLYEWTIDLDLAKSSELLFSNLKPATRRNIKIAQKNGIYIREMTSLKGFEILYKLYRETILKKGFSGYDYNYLKTLFLAMTEKIAYIFIAYYNNIPLAAYEIFLWNKKLYYPLGGTSKYFSSSRASYLLMWEVIQFGKKMEALYFDMWGCLGPDSFKEGHPWYGLTRFKLGFGGSLRHYPNSFDLVINPEIYYKYDFINVFINQLKESGILISDRKYNLV</sequence>
<dbReference type="SUPFAM" id="SSF55729">
    <property type="entry name" value="Acyl-CoA N-acyltransferases (Nat)"/>
    <property type="match status" value="2"/>
</dbReference>
<evidence type="ECO:0000256" key="3">
    <source>
        <dbReference type="ARBA" id="ARBA00022960"/>
    </source>
</evidence>
<accession>A0A1F5ZL96</accession>
<evidence type="ECO:0000313" key="8">
    <source>
        <dbReference type="Proteomes" id="UP000176923"/>
    </source>
</evidence>
<dbReference type="Gene3D" id="3.40.630.30">
    <property type="match status" value="1"/>
</dbReference>
<dbReference type="GO" id="GO:0008360">
    <property type="term" value="P:regulation of cell shape"/>
    <property type="evidence" value="ECO:0007669"/>
    <property type="project" value="UniProtKB-KW"/>
</dbReference>
<keyword evidence="3" id="KW-0133">Cell shape</keyword>
<dbReference type="InterPro" id="IPR050644">
    <property type="entry name" value="PG_Glycine_Bridge_Synth"/>
</dbReference>
<keyword evidence="6" id="KW-0961">Cell wall biogenesis/degradation</keyword>
<keyword evidence="4" id="KW-0573">Peptidoglycan synthesis</keyword>
<evidence type="ECO:0000256" key="1">
    <source>
        <dbReference type="ARBA" id="ARBA00009943"/>
    </source>
</evidence>
<dbReference type="Pfam" id="PF02388">
    <property type="entry name" value="FemAB"/>
    <property type="match status" value="1"/>
</dbReference>
<evidence type="ECO:0008006" key="9">
    <source>
        <dbReference type="Google" id="ProtNLM"/>
    </source>
</evidence>
<name>A0A1F5ZL96_9BACT</name>
<organism evidence="7 8">
    <name type="scientific">Candidatus Gottesmanbacteria bacterium RIFCSPHIGHO2_02_FULL_39_11</name>
    <dbReference type="NCBI Taxonomy" id="1798382"/>
    <lineage>
        <taxon>Bacteria</taxon>
        <taxon>Candidatus Gottesmaniibacteriota</taxon>
    </lineage>
</organism>
<gene>
    <name evidence="7" type="ORF">A3D77_05340</name>
</gene>
<dbReference type="GO" id="GO:0071555">
    <property type="term" value="P:cell wall organization"/>
    <property type="evidence" value="ECO:0007669"/>
    <property type="project" value="UniProtKB-KW"/>
</dbReference>
<protein>
    <recommendedName>
        <fullName evidence="9">BioF2-like acetyltransferase domain-containing protein</fullName>
    </recommendedName>
</protein>
<dbReference type="PANTHER" id="PTHR36174">
    <property type="entry name" value="LIPID II:GLYCINE GLYCYLTRANSFERASE"/>
    <property type="match status" value="1"/>
</dbReference>
<keyword evidence="2" id="KW-0808">Transferase</keyword>
<dbReference type="PROSITE" id="PS51191">
    <property type="entry name" value="FEMABX"/>
    <property type="match status" value="1"/>
</dbReference>
<dbReference type="EMBL" id="MFJL01000038">
    <property type="protein sequence ID" value="OGG13259.1"/>
    <property type="molecule type" value="Genomic_DNA"/>
</dbReference>
<dbReference type="GO" id="GO:0009252">
    <property type="term" value="P:peptidoglycan biosynthetic process"/>
    <property type="evidence" value="ECO:0007669"/>
    <property type="project" value="UniProtKB-KW"/>
</dbReference>
<dbReference type="PANTHER" id="PTHR36174:SF1">
    <property type="entry name" value="LIPID II:GLYCINE GLYCYLTRANSFERASE"/>
    <property type="match status" value="1"/>
</dbReference>
<dbReference type="Proteomes" id="UP000176923">
    <property type="component" value="Unassembled WGS sequence"/>
</dbReference>
<dbReference type="STRING" id="1798382.A3D77_05340"/>
<proteinExistence type="inferred from homology"/>
<dbReference type="AlphaFoldDB" id="A0A1F5ZL96"/>
<dbReference type="InterPro" id="IPR003447">
    <property type="entry name" value="FEMABX"/>
</dbReference>
<evidence type="ECO:0000256" key="6">
    <source>
        <dbReference type="ARBA" id="ARBA00023316"/>
    </source>
</evidence>
<evidence type="ECO:0000256" key="5">
    <source>
        <dbReference type="ARBA" id="ARBA00023315"/>
    </source>
</evidence>
<reference evidence="7 8" key="1">
    <citation type="journal article" date="2016" name="Nat. Commun.">
        <title>Thousands of microbial genomes shed light on interconnected biogeochemical processes in an aquifer system.</title>
        <authorList>
            <person name="Anantharaman K."/>
            <person name="Brown C.T."/>
            <person name="Hug L.A."/>
            <person name="Sharon I."/>
            <person name="Castelle C.J."/>
            <person name="Probst A.J."/>
            <person name="Thomas B.C."/>
            <person name="Singh A."/>
            <person name="Wilkins M.J."/>
            <person name="Karaoz U."/>
            <person name="Brodie E.L."/>
            <person name="Williams K.H."/>
            <person name="Hubbard S.S."/>
            <person name="Banfield J.F."/>
        </authorList>
    </citation>
    <scope>NUCLEOTIDE SEQUENCE [LARGE SCALE GENOMIC DNA]</scope>
</reference>
<dbReference type="InterPro" id="IPR016181">
    <property type="entry name" value="Acyl_CoA_acyltransferase"/>
</dbReference>
<comment type="similarity">
    <text evidence="1">Belongs to the FemABX family.</text>
</comment>
<evidence type="ECO:0000313" key="7">
    <source>
        <dbReference type="EMBL" id="OGG13259.1"/>
    </source>
</evidence>
<evidence type="ECO:0000256" key="4">
    <source>
        <dbReference type="ARBA" id="ARBA00022984"/>
    </source>
</evidence>
<comment type="caution">
    <text evidence="7">The sequence shown here is derived from an EMBL/GenBank/DDBJ whole genome shotgun (WGS) entry which is preliminary data.</text>
</comment>
<dbReference type="GO" id="GO:0016755">
    <property type="term" value="F:aminoacyltransferase activity"/>
    <property type="evidence" value="ECO:0007669"/>
    <property type="project" value="InterPro"/>
</dbReference>
<evidence type="ECO:0000256" key="2">
    <source>
        <dbReference type="ARBA" id="ARBA00022679"/>
    </source>
</evidence>
<keyword evidence="5" id="KW-0012">Acyltransferase</keyword>